<dbReference type="EMBL" id="LWMW01000033">
    <property type="protein sequence ID" value="KZX17542.1"/>
    <property type="molecule type" value="Genomic_DNA"/>
</dbReference>
<keyword evidence="3" id="KW-1185">Reference proteome</keyword>
<dbReference type="GO" id="GO:0004527">
    <property type="term" value="F:exonuclease activity"/>
    <property type="evidence" value="ECO:0007669"/>
    <property type="project" value="UniProtKB-KW"/>
</dbReference>
<dbReference type="STRING" id="47311.MBCUT_02170"/>
<dbReference type="PANTHER" id="PTHR38462">
    <property type="entry name" value="EXONUCLEASE-LIKE PROTEIN"/>
    <property type="match status" value="1"/>
</dbReference>
<dbReference type="InterPro" id="IPR012337">
    <property type="entry name" value="RNaseH-like_sf"/>
</dbReference>
<gene>
    <name evidence="2" type="ORF">MBCUT_02170</name>
</gene>
<evidence type="ECO:0000259" key="1">
    <source>
        <dbReference type="Pfam" id="PF13482"/>
    </source>
</evidence>
<dbReference type="RefSeq" id="WP_067257690.1">
    <property type="nucleotide sequence ID" value="NZ_LWMW01000033.1"/>
</dbReference>
<dbReference type="AlphaFoldDB" id="A0A166FCQ4"/>
<comment type="caution">
    <text evidence="2">The sequence shown here is derived from an EMBL/GenBank/DDBJ whole genome shotgun (WGS) entry which is preliminary data.</text>
</comment>
<proteinExistence type="predicted"/>
<dbReference type="OrthoDB" id="211024at2157"/>
<dbReference type="InterPro" id="IPR038720">
    <property type="entry name" value="YprB_RNase_H-like_dom"/>
</dbReference>
<keyword evidence="2" id="KW-0540">Nuclease</keyword>
<feature type="domain" description="YprB ribonuclease H-like" evidence="1">
    <location>
        <begin position="178"/>
        <end position="338"/>
    </location>
</feature>
<organism evidence="2 3">
    <name type="scientific">Methanobrevibacter cuticularis</name>
    <dbReference type="NCBI Taxonomy" id="47311"/>
    <lineage>
        <taxon>Archaea</taxon>
        <taxon>Methanobacteriati</taxon>
        <taxon>Methanobacteriota</taxon>
        <taxon>Methanomada group</taxon>
        <taxon>Methanobacteria</taxon>
        <taxon>Methanobacteriales</taxon>
        <taxon>Methanobacteriaceae</taxon>
        <taxon>Methanobrevibacter</taxon>
    </lineage>
</organism>
<evidence type="ECO:0000313" key="2">
    <source>
        <dbReference type="EMBL" id="KZX17542.1"/>
    </source>
</evidence>
<keyword evidence="2" id="KW-0269">Exonuclease</keyword>
<accession>A0A166FCQ4</accession>
<dbReference type="PATRIC" id="fig|47311.3.peg.234"/>
<reference evidence="2 3" key="1">
    <citation type="submission" date="2016-04" db="EMBL/GenBank/DDBJ databases">
        <title>Genome sequence of Methanobrevibacter cuticularis DSM 11139.</title>
        <authorList>
            <person name="Poehlein A."/>
            <person name="Seedorf H."/>
            <person name="Daniel R."/>
        </authorList>
    </citation>
    <scope>NUCLEOTIDE SEQUENCE [LARGE SCALE GENOMIC DNA]</scope>
    <source>
        <strain evidence="2 3">DSM 11139</strain>
    </source>
</reference>
<sequence length="347" mass="40153">MPSNYETHKDDILKSILSKSLSSKNPSKETIAKAHLNSNNSYTELKEKLLTEYQNQKIDDIEGSEIFETKSGETLKIVRKQKIDFSLKENDFKKHLFSDLTLVPKIGQVTEQKLLKEGYTDIPSLLEHEKFSQLAQIAIDKIESSSFVETFHLVRKNSYSPNNVLKCAGSVEEENFKFMDIETLGLSNVPIILMGLAEIKGKYIESTQYLLRDKIEEPALLEGFNSHLDEDSVFVTYNGASFDIPFIKNRFNYYRMDYSHNLINYDLLYFARRLWKNQVPDCKLTTIESHLFDINRVDDVPGSQIPKYYETYLKKNNIGPLVPIIEHNRMDIVSLASFLMRMCDEIN</sequence>
<dbReference type="Proteomes" id="UP000077275">
    <property type="component" value="Unassembled WGS sequence"/>
</dbReference>
<dbReference type="SUPFAM" id="SSF53098">
    <property type="entry name" value="Ribonuclease H-like"/>
    <property type="match status" value="1"/>
</dbReference>
<keyword evidence="2" id="KW-0378">Hydrolase</keyword>
<name>A0A166FCQ4_9EURY</name>
<dbReference type="PANTHER" id="PTHR38462:SF1">
    <property type="entry name" value="YPRB RIBONUCLEASE H-LIKE DOMAIN-CONTAINING PROTEIN"/>
    <property type="match status" value="1"/>
</dbReference>
<dbReference type="Pfam" id="PF13482">
    <property type="entry name" value="RNase_H_2"/>
    <property type="match status" value="1"/>
</dbReference>
<protein>
    <submittedName>
        <fullName evidence="2">DNA polymerase family B, exonuclease domain</fullName>
    </submittedName>
</protein>
<dbReference type="GO" id="GO:0003676">
    <property type="term" value="F:nucleic acid binding"/>
    <property type="evidence" value="ECO:0007669"/>
    <property type="project" value="InterPro"/>
</dbReference>
<dbReference type="Gene3D" id="3.30.420.10">
    <property type="entry name" value="Ribonuclease H-like superfamily/Ribonuclease H"/>
    <property type="match status" value="1"/>
</dbReference>
<dbReference type="InterPro" id="IPR036397">
    <property type="entry name" value="RNaseH_sf"/>
</dbReference>
<evidence type="ECO:0000313" key="3">
    <source>
        <dbReference type="Proteomes" id="UP000077275"/>
    </source>
</evidence>